<dbReference type="InterPro" id="IPR052715">
    <property type="entry name" value="RAYT_transposase"/>
</dbReference>
<dbReference type="GO" id="GO:0006313">
    <property type="term" value="P:DNA transposition"/>
    <property type="evidence" value="ECO:0007669"/>
    <property type="project" value="InterPro"/>
</dbReference>
<dbReference type="Gene3D" id="3.30.70.1290">
    <property type="entry name" value="Transposase IS200-like"/>
    <property type="match status" value="1"/>
</dbReference>
<protein>
    <submittedName>
        <fullName evidence="2">REP element-mobilizing transposase RayT</fullName>
    </submittedName>
</protein>
<dbReference type="PANTHER" id="PTHR36966">
    <property type="entry name" value="REP-ASSOCIATED TYROSINE TRANSPOSASE"/>
    <property type="match status" value="1"/>
</dbReference>
<dbReference type="AlphaFoldDB" id="A0A7W7KNQ0"/>
<reference evidence="2 3" key="1">
    <citation type="submission" date="2020-08" db="EMBL/GenBank/DDBJ databases">
        <title>Functional genomics of gut bacteria from endangered species of beetles.</title>
        <authorList>
            <person name="Carlos-Shanley C."/>
        </authorList>
    </citation>
    <scope>NUCLEOTIDE SEQUENCE [LARGE SCALE GENOMIC DNA]</scope>
    <source>
        <strain evidence="2 3">S00179</strain>
    </source>
</reference>
<dbReference type="PANTHER" id="PTHR36966:SF1">
    <property type="entry name" value="REP-ASSOCIATED TYROSINE TRANSPOSASE"/>
    <property type="match status" value="1"/>
</dbReference>
<dbReference type="RefSeq" id="WP_260403259.1">
    <property type="nucleotide sequence ID" value="NZ_JACHLI010000025.1"/>
</dbReference>
<dbReference type="Pfam" id="PF01797">
    <property type="entry name" value="Y1_Tnp"/>
    <property type="match status" value="1"/>
</dbReference>
<proteinExistence type="predicted"/>
<gene>
    <name evidence="2" type="ORF">HNP46_005077</name>
</gene>
<dbReference type="Proteomes" id="UP000566995">
    <property type="component" value="Unassembled WGS sequence"/>
</dbReference>
<evidence type="ECO:0000313" key="3">
    <source>
        <dbReference type="Proteomes" id="UP000566995"/>
    </source>
</evidence>
<evidence type="ECO:0000313" key="2">
    <source>
        <dbReference type="EMBL" id="MBB4866172.1"/>
    </source>
</evidence>
<dbReference type="GO" id="GO:0043565">
    <property type="term" value="F:sequence-specific DNA binding"/>
    <property type="evidence" value="ECO:0007669"/>
    <property type="project" value="TreeGrafter"/>
</dbReference>
<dbReference type="InterPro" id="IPR002686">
    <property type="entry name" value="Transposase_17"/>
</dbReference>
<comment type="caution">
    <text evidence="2">The sequence shown here is derived from an EMBL/GenBank/DDBJ whole genome shotgun (WGS) entry which is preliminary data.</text>
</comment>
<dbReference type="NCBIfam" id="NF047646">
    <property type="entry name" value="REP_Tyr_transpos"/>
    <property type="match status" value="1"/>
</dbReference>
<sequence length="159" mass="18027">MSKPIGFVERPGHRALRKSRISITGEIYLLTATTSDRERSFADFAQACCVSRCFETALALGRNQLLAWVLMPDHAHWLLQLGEGERLETSVGRLKAVSARHFNGVFGKRGPLWGPAFHDHALRREDEILPIARYIVANPLRAGLVERVGDYPFWNTMWL</sequence>
<dbReference type="InterPro" id="IPR036515">
    <property type="entry name" value="Transposase_17_sf"/>
</dbReference>
<dbReference type="SUPFAM" id="SSF143422">
    <property type="entry name" value="Transposase IS200-like"/>
    <property type="match status" value="1"/>
</dbReference>
<organism evidence="2 3">
    <name type="scientific">Pseudomonas nitroreducens</name>
    <dbReference type="NCBI Taxonomy" id="46680"/>
    <lineage>
        <taxon>Bacteria</taxon>
        <taxon>Pseudomonadati</taxon>
        <taxon>Pseudomonadota</taxon>
        <taxon>Gammaproteobacteria</taxon>
        <taxon>Pseudomonadales</taxon>
        <taxon>Pseudomonadaceae</taxon>
        <taxon>Pseudomonas</taxon>
    </lineage>
</organism>
<dbReference type="EMBL" id="JACHLI010000025">
    <property type="protein sequence ID" value="MBB4866172.1"/>
    <property type="molecule type" value="Genomic_DNA"/>
</dbReference>
<feature type="domain" description="Transposase IS200-like" evidence="1">
    <location>
        <begin position="23"/>
        <end position="138"/>
    </location>
</feature>
<name>A0A7W7KNQ0_PSENT</name>
<dbReference type="SMART" id="SM01321">
    <property type="entry name" value="Y1_Tnp"/>
    <property type="match status" value="1"/>
</dbReference>
<accession>A0A7W7KNQ0</accession>
<evidence type="ECO:0000259" key="1">
    <source>
        <dbReference type="SMART" id="SM01321"/>
    </source>
</evidence>
<dbReference type="GO" id="GO:0004803">
    <property type="term" value="F:transposase activity"/>
    <property type="evidence" value="ECO:0007669"/>
    <property type="project" value="InterPro"/>
</dbReference>